<gene>
    <name evidence="4" type="ORF">KHLLAP_LOCUS5085</name>
</gene>
<evidence type="ECO:0000256" key="1">
    <source>
        <dbReference type="ARBA" id="ARBA00035112"/>
    </source>
</evidence>
<feature type="transmembrane region" description="Helical" evidence="3">
    <location>
        <begin position="49"/>
        <end position="68"/>
    </location>
</feature>
<protein>
    <submittedName>
        <fullName evidence="4">Uu.00g120110.m01.CDS01</fullName>
    </submittedName>
</protein>
<evidence type="ECO:0000256" key="3">
    <source>
        <dbReference type="SAM" id="Phobius"/>
    </source>
</evidence>
<organism evidence="4 5">
    <name type="scientific">Anthostomella pinea</name>
    <dbReference type="NCBI Taxonomy" id="933095"/>
    <lineage>
        <taxon>Eukaryota</taxon>
        <taxon>Fungi</taxon>
        <taxon>Dikarya</taxon>
        <taxon>Ascomycota</taxon>
        <taxon>Pezizomycotina</taxon>
        <taxon>Sordariomycetes</taxon>
        <taxon>Xylariomycetidae</taxon>
        <taxon>Xylariales</taxon>
        <taxon>Xylariaceae</taxon>
        <taxon>Anthostomella</taxon>
    </lineage>
</organism>
<comment type="caution">
    <text evidence="4">The sequence shown here is derived from an EMBL/GenBank/DDBJ whole genome shotgun (WGS) entry which is preliminary data.</text>
</comment>
<evidence type="ECO:0000313" key="5">
    <source>
        <dbReference type="Proteomes" id="UP001295740"/>
    </source>
</evidence>
<name>A0AAI8VGS6_9PEZI</name>
<keyword evidence="3" id="KW-1133">Transmembrane helix</keyword>
<dbReference type="InterPro" id="IPR021765">
    <property type="entry name" value="UstYa-like"/>
</dbReference>
<keyword evidence="3" id="KW-0472">Membrane</keyword>
<comment type="similarity">
    <text evidence="1">Belongs to the ustYa family.</text>
</comment>
<dbReference type="PANTHER" id="PTHR33365">
    <property type="entry name" value="YALI0B05434P"/>
    <property type="match status" value="1"/>
</dbReference>
<proteinExistence type="inferred from homology"/>
<reference evidence="4" key="1">
    <citation type="submission" date="2023-10" db="EMBL/GenBank/DDBJ databases">
        <authorList>
            <person name="Hackl T."/>
        </authorList>
    </citation>
    <scope>NUCLEOTIDE SEQUENCE</scope>
</reference>
<keyword evidence="5" id="KW-1185">Reference proteome</keyword>
<dbReference type="PANTHER" id="PTHR33365:SF7">
    <property type="entry name" value="TAT PATHWAY SIGNAL SEQUENCE"/>
    <property type="match status" value="1"/>
</dbReference>
<dbReference type="Proteomes" id="UP001295740">
    <property type="component" value="Unassembled WGS sequence"/>
</dbReference>
<accession>A0AAI8VGS6</accession>
<dbReference type="AlphaFoldDB" id="A0AAI8VGS6"/>
<sequence length="278" mass="32304">MLDFHDADGKDDDDMRNDTGEPLLATERIRCGKGRQMAKCWKSPLQLPWYLHGLLLLVYSSVYLLLVLSKLQPSCLEQSRPANLTRPLPSREGLQWGERKFPTNIVDNPFTGAPRPELDEAWHRLLLNDNIRVPKSYLDEQNLTSVYTKDGLEGIASLSAYHSLHCLKKVKKMLFKEYYYHEKSDEAMAREAKHVDHCVEYIRESLMCQPDLSMVTFRWINNTAQHEDKSAFYPTNFDVSLHTCADWQALDTWAGERVFDLFQVDLLKRPEPDQSKRL</sequence>
<dbReference type="EMBL" id="CAUWAG010000006">
    <property type="protein sequence ID" value="CAJ2504617.1"/>
    <property type="molecule type" value="Genomic_DNA"/>
</dbReference>
<evidence type="ECO:0000256" key="2">
    <source>
        <dbReference type="SAM" id="MobiDB-lite"/>
    </source>
</evidence>
<evidence type="ECO:0000313" key="4">
    <source>
        <dbReference type="EMBL" id="CAJ2504617.1"/>
    </source>
</evidence>
<feature type="region of interest" description="Disordered" evidence="2">
    <location>
        <begin position="1"/>
        <end position="20"/>
    </location>
</feature>
<keyword evidence="3" id="KW-0812">Transmembrane</keyword>
<dbReference type="GO" id="GO:0043386">
    <property type="term" value="P:mycotoxin biosynthetic process"/>
    <property type="evidence" value="ECO:0007669"/>
    <property type="project" value="InterPro"/>
</dbReference>
<dbReference type="Pfam" id="PF11807">
    <property type="entry name" value="UstYa"/>
    <property type="match status" value="1"/>
</dbReference>